<dbReference type="EMBL" id="CAJGYO010000001">
    <property type="protein sequence ID" value="CAD6202834.1"/>
    <property type="molecule type" value="Genomic_DNA"/>
</dbReference>
<dbReference type="Proteomes" id="UP000604825">
    <property type="component" value="Unassembled WGS sequence"/>
</dbReference>
<evidence type="ECO:0008006" key="4">
    <source>
        <dbReference type="Google" id="ProtNLM"/>
    </source>
</evidence>
<dbReference type="PANTHER" id="PTHR34395">
    <property type="entry name" value="OS11G0427500 PROTEIN"/>
    <property type="match status" value="1"/>
</dbReference>
<dbReference type="PANTHER" id="PTHR34395:SF5">
    <property type="entry name" value="DIHYDRONEOPTERIN ALDOLASE_EPIMERASE DOMAIN-CONTAINING PROTEIN"/>
    <property type="match status" value="1"/>
</dbReference>
<reference evidence="2" key="1">
    <citation type="submission" date="2020-10" db="EMBL/GenBank/DDBJ databases">
        <authorList>
            <person name="Han B."/>
            <person name="Lu T."/>
            <person name="Zhao Q."/>
            <person name="Huang X."/>
            <person name="Zhao Y."/>
        </authorList>
    </citation>
    <scope>NUCLEOTIDE SEQUENCE</scope>
</reference>
<feature type="compositionally biased region" description="Polar residues" evidence="1">
    <location>
        <begin position="81"/>
        <end position="94"/>
    </location>
</feature>
<dbReference type="OrthoDB" id="690950at2759"/>
<gene>
    <name evidence="2" type="ORF">NCGR_LOCUS1072</name>
</gene>
<dbReference type="AlphaFoldDB" id="A0A811M8E0"/>
<keyword evidence="3" id="KW-1185">Reference proteome</keyword>
<protein>
    <recommendedName>
        <fullName evidence="4">No apical meristem-associated C-terminal domain-containing protein</fullName>
    </recommendedName>
</protein>
<proteinExistence type="predicted"/>
<evidence type="ECO:0000313" key="2">
    <source>
        <dbReference type="EMBL" id="CAD6202834.1"/>
    </source>
</evidence>
<evidence type="ECO:0000313" key="3">
    <source>
        <dbReference type="Proteomes" id="UP000604825"/>
    </source>
</evidence>
<feature type="region of interest" description="Disordered" evidence="1">
    <location>
        <begin position="81"/>
        <end position="105"/>
    </location>
</feature>
<organism evidence="2 3">
    <name type="scientific">Miscanthus lutarioriparius</name>
    <dbReference type="NCBI Taxonomy" id="422564"/>
    <lineage>
        <taxon>Eukaryota</taxon>
        <taxon>Viridiplantae</taxon>
        <taxon>Streptophyta</taxon>
        <taxon>Embryophyta</taxon>
        <taxon>Tracheophyta</taxon>
        <taxon>Spermatophyta</taxon>
        <taxon>Magnoliopsida</taxon>
        <taxon>Liliopsida</taxon>
        <taxon>Poales</taxon>
        <taxon>Poaceae</taxon>
        <taxon>PACMAD clade</taxon>
        <taxon>Panicoideae</taxon>
        <taxon>Andropogonodae</taxon>
        <taxon>Andropogoneae</taxon>
        <taxon>Saccharinae</taxon>
        <taxon>Miscanthus</taxon>
    </lineage>
</organism>
<feature type="region of interest" description="Disordered" evidence="1">
    <location>
        <begin position="1"/>
        <end position="23"/>
    </location>
</feature>
<sequence>MPFLPEEETPEHTSSLTGAKKDKEILEGHENWCKEEFRVEAEIFGTSSSFSSSCSSRSASDFGTNPFANFDGLYVSSAHNEAQSAPLNQDSVQGASGGKKRKQSHIGSLIKDYVEFKKMQTSKTLEALNEKKRRDEEISVQKCLDEVDSMVGLTDEKSYALDIFKTEINRIHENQKPKCSLYLAQAPD</sequence>
<comment type="caution">
    <text evidence="2">The sequence shown here is derived from an EMBL/GenBank/DDBJ whole genome shotgun (WGS) entry which is preliminary data.</text>
</comment>
<name>A0A811M8E0_9POAL</name>
<evidence type="ECO:0000256" key="1">
    <source>
        <dbReference type="SAM" id="MobiDB-lite"/>
    </source>
</evidence>
<accession>A0A811M8E0</accession>